<dbReference type="AlphaFoldDB" id="A0A428ZTU6"/>
<comment type="caution">
    <text evidence="2">The sequence shown here is derived from an EMBL/GenBank/DDBJ whole genome shotgun (WGS) entry which is preliminary data.</text>
</comment>
<protein>
    <submittedName>
        <fullName evidence="2">Uncharacterized protein</fullName>
    </submittedName>
</protein>
<evidence type="ECO:0000313" key="3">
    <source>
        <dbReference type="Proteomes" id="UP000287547"/>
    </source>
</evidence>
<sequence>MVAKAIKPLIILAMAISALFVAPAVASAAPAGAVTAGEISTANAESAEAGINAIYTCRYSSLPPFQSAQFTCTVRFGSIQVIMNCQDGRQIFGPILQAVGTYNFGLSCAPTAFSTFSVREFS</sequence>
<evidence type="ECO:0000313" key="2">
    <source>
        <dbReference type="EMBL" id="RSM91490.1"/>
    </source>
</evidence>
<proteinExistence type="predicted"/>
<name>A0A428ZTU6_KIBAR</name>
<accession>A0A428ZTU6</accession>
<dbReference type="Proteomes" id="UP000287547">
    <property type="component" value="Unassembled WGS sequence"/>
</dbReference>
<feature type="signal peptide" evidence="1">
    <location>
        <begin position="1"/>
        <end position="28"/>
    </location>
</feature>
<evidence type="ECO:0000256" key="1">
    <source>
        <dbReference type="SAM" id="SignalP"/>
    </source>
</evidence>
<dbReference type="EMBL" id="QHKI01000001">
    <property type="protein sequence ID" value="RSM91490.1"/>
    <property type="molecule type" value="Genomic_DNA"/>
</dbReference>
<reference evidence="2 3" key="1">
    <citation type="submission" date="2018-05" db="EMBL/GenBank/DDBJ databases">
        <title>Evolution of GPA BGCs.</title>
        <authorList>
            <person name="Waglechner N."/>
            <person name="Wright G.D."/>
        </authorList>
    </citation>
    <scope>NUCLEOTIDE SEQUENCE [LARGE SCALE GENOMIC DNA]</scope>
    <source>
        <strain evidence="2 3">A82846</strain>
    </source>
</reference>
<feature type="chain" id="PRO_5019090357" evidence="1">
    <location>
        <begin position="29"/>
        <end position="122"/>
    </location>
</feature>
<gene>
    <name evidence="2" type="ORF">DMH04_00330</name>
</gene>
<keyword evidence="1" id="KW-0732">Signal</keyword>
<organism evidence="2 3">
    <name type="scientific">Kibdelosporangium aridum</name>
    <dbReference type="NCBI Taxonomy" id="2030"/>
    <lineage>
        <taxon>Bacteria</taxon>
        <taxon>Bacillati</taxon>
        <taxon>Actinomycetota</taxon>
        <taxon>Actinomycetes</taxon>
        <taxon>Pseudonocardiales</taxon>
        <taxon>Pseudonocardiaceae</taxon>
        <taxon>Kibdelosporangium</taxon>
    </lineage>
</organism>